<dbReference type="InterPro" id="IPR000160">
    <property type="entry name" value="GGDEF_dom"/>
</dbReference>
<dbReference type="InterPro" id="IPR043128">
    <property type="entry name" value="Rev_trsase/Diguanyl_cyclase"/>
</dbReference>
<organism evidence="3 4">
    <name type="scientific">Sporomusa ovata</name>
    <dbReference type="NCBI Taxonomy" id="2378"/>
    <lineage>
        <taxon>Bacteria</taxon>
        <taxon>Bacillati</taxon>
        <taxon>Bacillota</taxon>
        <taxon>Negativicutes</taxon>
        <taxon>Selenomonadales</taxon>
        <taxon>Sporomusaceae</taxon>
        <taxon>Sporomusa</taxon>
    </lineage>
</organism>
<dbReference type="GO" id="GO:0052621">
    <property type="term" value="F:diguanylate cyclase activity"/>
    <property type="evidence" value="ECO:0007669"/>
    <property type="project" value="TreeGrafter"/>
</dbReference>
<accession>A0A0U1KUJ8</accession>
<dbReference type="EMBL" id="CTRP01000003">
    <property type="protein sequence ID" value="CQR71082.1"/>
    <property type="molecule type" value="Genomic_DNA"/>
</dbReference>
<feature type="transmembrane region" description="Helical" evidence="1">
    <location>
        <begin position="23"/>
        <end position="41"/>
    </location>
</feature>
<feature type="transmembrane region" description="Helical" evidence="1">
    <location>
        <begin position="47"/>
        <end position="69"/>
    </location>
</feature>
<dbReference type="NCBIfam" id="TIGR00254">
    <property type="entry name" value="GGDEF"/>
    <property type="match status" value="1"/>
</dbReference>
<evidence type="ECO:0000313" key="4">
    <source>
        <dbReference type="Proteomes" id="UP000049855"/>
    </source>
</evidence>
<evidence type="ECO:0000313" key="3">
    <source>
        <dbReference type="EMBL" id="CQR71082.1"/>
    </source>
</evidence>
<feature type="transmembrane region" description="Helical" evidence="1">
    <location>
        <begin position="76"/>
        <end position="94"/>
    </location>
</feature>
<evidence type="ECO:0000259" key="2">
    <source>
        <dbReference type="PROSITE" id="PS50887"/>
    </source>
</evidence>
<dbReference type="Pfam" id="PF00990">
    <property type="entry name" value="GGDEF"/>
    <property type="match status" value="1"/>
</dbReference>
<name>A0A0U1KUJ8_9FIRM</name>
<gene>
    <name evidence="3" type="ORF">SpAn4DRAFT_2060</name>
</gene>
<dbReference type="PROSITE" id="PS50887">
    <property type="entry name" value="GGDEF"/>
    <property type="match status" value="1"/>
</dbReference>
<feature type="transmembrane region" description="Helical" evidence="1">
    <location>
        <begin position="140"/>
        <end position="161"/>
    </location>
</feature>
<dbReference type="Proteomes" id="UP000049855">
    <property type="component" value="Unassembled WGS sequence"/>
</dbReference>
<dbReference type="PANTHER" id="PTHR45138">
    <property type="entry name" value="REGULATORY COMPONENTS OF SENSORY TRANSDUCTION SYSTEM"/>
    <property type="match status" value="1"/>
</dbReference>
<protein>
    <recommendedName>
        <fullName evidence="2">GGDEF domain-containing protein</fullName>
    </recommendedName>
</protein>
<keyword evidence="1" id="KW-0472">Membrane</keyword>
<dbReference type="FunFam" id="3.30.70.270:FF:000001">
    <property type="entry name" value="Diguanylate cyclase domain protein"/>
    <property type="match status" value="1"/>
</dbReference>
<keyword evidence="1" id="KW-0812">Transmembrane</keyword>
<keyword evidence="4" id="KW-1185">Reference proteome</keyword>
<dbReference type="SUPFAM" id="SSF55073">
    <property type="entry name" value="Nucleotide cyclase"/>
    <property type="match status" value="1"/>
</dbReference>
<dbReference type="RefSeq" id="WP_021169788.1">
    <property type="nucleotide sequence ID" value="NZ_CTRP01000003.1"/>
</dbReference>
<dbReference type="CDD" id="cd01949">
    <property type="entry name" value="GGDEF"/>
    <property type="match status" value="1"/>
</dbReference>
<dbReference type="Gene3D" id="3.30.70.270">
    <property type="match status" value="1"/>
</dbReference>
<dbReference type="PANTHER" id="PTHR45138:SF9">
    <property type="entry name" value="DIGUANYLATE CYCLASE DGCM-RELATED"/>
    <property type="match status" value="1"/>
</dbReference>
<dbReference type="AlphaFoldDB" id="A0A0U1KUJ8"/>
<proteinExistence type="predicted"/>
<keyword evidence="1" id="KW-1133">Transmembrane helix</keyword>
<dbReference type="SMART" id="SM00267">
    <property type="entry name" value="GGDEF"/>
    <property type="match status" value="1"/>
</dbReference>
<feature type="domain" description="GGDEF" evidence="2">
    <location>
        <begin position="211"/>
        <end position="341"/>
    </location>
</feature>
<sequence length="341" mass="38335">MSASNGRDIIKIWGDPATQLQLIIRRMGAIAVLFSLTAAVLNQGPQWLVIAGLASVYILYNMFLCWRLAKLRLGDLVINLVLCAGLTVVGANYSNILYHLLLIRMVLMVGRDRAMRLTLVIVFVYVTAQLFTTHAMAADFWLDVVFNVISFALLSGTAVYMCNVVETQWKNQGQIAELMRENAHHYELAHTDQLTGLLNHRAYLEKTANISQYILLIVDIDHFKQLNDAYGHLFGDQVLEMVGRMLKMSIRSRDMAFRYGGEEFALVLPSTSLELGLKIAERLRFQVANCDFVHKGERVKITISIGVARKSPNVACQDAFSKADSALYRAKRQGRNQCAVF</sequence>
<reference evidence="4" key="1">
    <citation type="submission" date="2015-03" db="EMBL/GenBank/DDBJ databases">
        <authorList>
            <person name="Nijsse Bart"/>
        </authorList>
    </citation>
    <scope>NUCLEOTIDE SEQUENCE [LARGE SCALE GENOMIC DNA]</scope>
</reference>
<dbReference type="InterPro" id="IPR050469">
    <property type="entry name" value="Diguanylate_Cyclase"/>
</dbReference>
<dbReference type="InterPro" id="IPR029787">
    <property type="entry name" value="Nucleotide_cyclase"/>
</dbReference>
<evidence type="ECO:0000256" key="1">
    <source>
        <dbReference type="SAM" id="Phobius"/>
    </source>
</evidence>
<feature type="transmembrane region" description="Helical" evidence="1">
    <location>
        <begin position="114"/>
        <end position="133"/>
    </location>
</feature>